<dbReference type="Proteomes" id="UP000257607">
    <property type="component" value="Chromosome"/>
</dbReference>
<accession>A0A385ADL2</accession>
<protein>
    <submittedName>
        <fullName evidence="1">Transcriptional regulator</fullName>
    </submittedName>
</protein>
<evidence type="ECO:0000313" key="2">
    <source>
        <dbReference type="Proteomes" id="UP000257607"/>
    </source>
</evidence>
<gene>
    <name evidence="1" type="ORF">DT351_03295</name>
</gene>
<dbReference type="EMBL" id="CP031003">
    <property type="protein sequence ID" value="AXN35436.1"/>
    <property type="molecule type" value="Genomic_DNA"/>
</dbReference>
<dbReference type="InterPro" id="IPR006523">
    <property type="entry name" value="RinA"/>
</dbReference>
<dbReference type="RefSeq" id="WP_116843509.1">
    <property type="nucleotide sequence ID" value="NZ_CP031003.1"/>
</dbReference>
<dbReference type="NCBIfam" id="TIGR01636">
    <property type="entry name" value="phage_rinA"/>
    <property type="match status" value="1"/>
</dbReference>
<proteinExistence type="predicted"/>
<name>A0A385ADL2_LATCU</name>
<sequence>MRRSTFKCVEGILRDYPNIPDYIKQREQELMYPIQTPDENIGGGRASTITKPQEQMIITLDEDRRLNALKRQRNLIDDTLDEFGNDTEVIINELYFKRRQEYTIEGLIEQHKIFVGRSKAFELKSKFIERLGSKLGLY</sequence>
<organism evidence="1 2">
    <name type="scientific">Latilactobacillus curvatus</name>
    <name type="common">Lactobacillus curvatus</name>
    <dbReference type="NCBI Taxonomy" id="28038"/>
    <lineage>
        <taxon>Bacteria</taxon>
        <taxon>Bacillati</taxon>
        <taxon>Bacillota</taxon>
        <taxon>Bacilli</taxon>
        <taxon>Lactobacillales</taxon>
        <taxon>Lactobacillaceae</taxon>
        <taxon>Latilactobacillus</taxon>
    </lineage>
</organism>
<dbReference type="AlphaFoldDB" id="A0A385ADL2"/>
<evidence type="ECO:0000313" key="1">
    <source>
        <dbReference type="EMBL" id="AXN35436.1"/>
    </source>
</evidence>
<reference evidence="1 2" key="1">
    <citation type="submission" date="2018-07" db="EMBL/GenBank/DDBJ databases">
        <title>Lactobacillus curvatus genome sequence.</title>
        <authorList>
            <person name="Prechtl R."/>
        </authorList>
    </citation>
    <scope>NUCLEOTIDE SEQUENCE [LARGE SCALE GENOMIC DNA]</scope>
    <source>
        <strain evidence="1 2">TMW 1.1928</strain>
    </source>
</reference>